<evidence type="ECO:0000313" key="2">
    <source>
        <dbReference type="EMBL" id="TMQ61849.1"/>
    </source>
</evidence>
<sequence length="164" mass="19059">MPRTRQAKLAAVEVVENVARHVPGYRGYLEPSQRREDDRRFRSSVAEHLNAEAHRLERIESRQFREDFSDFLEELDGNARKLEFLAGTIVIEPGHRAYTDGVVDPVGGIDRDIMEQIDRLHRLVHELEKAYKHDEQFEMNLAELRGLTESIADLIEQRNVALTR</sequence>
<reference evidence="3 4" key="1">
    <citation type="journal article" date="2019" name="Nat. Microbiol.">
        <title>Mediterranean grassland soil C-N compound turnover is dependent on rainfall and depth, and is mediated by genomically divergent microorganisms.</title>
        <authorList>
            <person name="Diamond S."/>
            <person name="Andeer P.F."/>
            <person name="Li Z."/>
            <person name="Crits-Christoph A."/>
            <person name="Burstein D."/>
            <person name="Anantharaman K."/>
            <person name="Lane K.R."/>
            <person name="Thomas B.C."/>
            <person name="Pan C."/>
            <person name="Northen T.R."/>
            <person name="Banfield J.F."/>
        </authorList>
    </citation>
    <scope>NUCLEOTIDE SEQUENCE [LARGE SCALE GENOMIC DNA]</scope>
    <source>
        <strain evidence="1">WS_4</strain>
        <strain evidence="2">WS_7</strain>
    </source>
</reference>
<dbReference type="EMBL" id="VBOU01000014">
    <property type="protein sequence ID" value="TMQ55783.1"/>
    <property type="molecule type" value="Genomic_DNA"/>
</dbReference>
<dbReference type="Proteomes" id="UP000319829">
    <property type="component" value="Unassembled WGS sequence"/>
</dbReference>
<accession>A0A538SWK6</accession>
<name>A0A538SWK6_UNCEI</name>
<proteinExistence type="predicted"/>
<protein>
    <submittedName>
        <fullName evidence="1">Uncharacterized protein</fullName>
    </submittedName>
</protein>
<evidence type="ECO:0000313" key="3">
    <source>
        <dbReference type="Proteomes" id="UP000317366"/>
    </source>
</evidence>
<evidence type="ECO:0000313" key="4">
    <source>
        <dbReference type="Proteomes" id="UP000319829"/>
    </source>
</evidence>
<dbReference type="EMBL" id="VBOX01000089">
    <property type="protein sequence ID" value="TMQ61849.1"/>
    <property type="molecule type" value="Genomic_DNA"/>
</dbReference>
<dbReference type="Proteomes" id="UP000317366">
    <property type="component" value="Unassembled WGS sequence"/>
</dbReference>
<comment type="caution">
    <text evidence="1">The sequence shown here is derived from an EMBL/GenBank/DDBJ whole genome shotgun (WGS) entry which is preliminary data.</text>
</comment>
<evidence type="ECO:0000313" key="1">
    <source>
        <dbReference type="EMBL" id="TMQ55783.1"/>
    </source>
</evidence>
<organism evidence="1 4">
    <name type="scientific">Eiseniibacteriota bacterium</name>
    <dbReference type="NCBI Taxonomy" id="2212470"/>
    <lineage>
        <taxon>Bacteria</taxon>
        <taxon>Candidatus Eiseniibacteriota</taxon>
    </lineage>
</organism>
<gene>
    <name evidence="1" type="ORF">E6K74_02105</name>
    <name evidence="2" type="ORF">E6K77_09145</name>
</gene>
<dbReference type="AlphaFoldDB" id="A0A538SWK6"/>